<dbReference type="SUPFAM" id="SSF57716">
    <property type="entry name" value="Glucocorticoid receptor-like (DNA-binding domain)"/>
    <property type="match status" value="1"/>
</dbReference>
<dbReference type="InterPro" id="IPR048365">
    <property type="entry name" value="TNP-like_RNaseH_N"/>
</dbReference>
<dbReference type="Pfam" id="PF12017">
    <property type="entry name" value="Tnp_P_element"/>
    <property type="match status" value="1"/>
</dbReference>
<gene>
    <name evidence="7" type="primary">THAP9_19</name>
    <name evidence="7" type="ORF">AVEN_129038_1</name>
</gene>
<evidence type="ECO:0000256" key="2">
    <source>
        <dbReference type="ARBA" id="ARBA00022771"/>
    </source>
</evidence>
<dbReference type="AlphaFoldDB" id="A0A4Y2HKD6"/>
<evidence type="ECO:0000256" key="5">
    <source>
        <dbReference type="PROSITE-ProRule" id="PRU00309"/>
    </source>
</evidence>
<dbReference type="GO" id="GO:0008270">
    <property type="term" value="F:zinc ion binding"/>
    <property type="evidence" value="ECO:0007669"/>
    <property type="project" value="UniProtKB-KW"/>
</dbReference>
<evidence type="ECO:0000313" key="7">
    <source>
        <dbReference type="EMBL" id="GBM65787.1"/>
    </source>
</evidence>
<evidence type="ECO:0000256" key="1">
    <source>
        <dbReference type="ARBA" id="ARBA00022723"/>
    </source>
</evidence>
<dbReference type="OrthoDB" id="6489732at2759"/>
<evidence type="ECO:0000313" key="8">
    <source>
        <dbReference type="Proteomes" id="UP000499080"/>
    </source>
</evidence>
<reference evidence="7 8" key="1">
    <citation type="journal article" date="2019" name="Sci. Rep.">
        <title>Orb-weaving spider Araneus ventricosus genome elucidates the spidroin gene catalogue.</title>
        <authorList>
            <person name="Kono N."/>
            <person name="Nakamura H."/>
            <person name="Ohtoshi R."/>
            <person name="Moran D.A.P."/>
            <person name="Shinohara A."/>
            <person name="Yoshida Y."/>
            <person name="Fujiwara M."/>
            <person name="Mori M."/>
            <person name="Tomita M."/>
            <person name="Arakawa K."/>
        </authorList>
    </citation>
    <scope>NUCLEOTIDE SEQUENCE [LARGE SCALE GENOMIC DNA]</scope>
</reference>
<dbReference type="EMBL" id="BGPR01001994">
    <property type="protein sequence ID" value="GBM65787.1"/>
    <property type="molecule type" value="Genomic_DNA"/>
</dbReference>
<dbReference type="Proteomes" id="UP000499080">
    <property type="component" value="Unassembled WGS sequence"/>
</dbReference>
<dbReference type="InterPro" id="IPR006612">
    <property type="entry name" value="THAP_Znf"/>
</dbReference>
<evidence type="ECO:0000256" key="4">
    <source>
        <dbReference type="ARBA" id="ARBA00023125"/>
    </source>
</evidence>
<accession>A0A4Y2HKD6</accession>
<dbReference type="InterPro" id="IPR021896">
    <property type="entry name" value="THAP9-like_HTH"/>
</dbReference>
<evidence type="ECO:0000256" key="3">
    <source>
        <dbReference type="ARBA" id="ARBA00022833"/>
    </source>
</evidence>
<proteinExistence type="predicted"/>
<dbReference type="Pfam" id="PF05485">
    <property type="entry name" value="THAP"/>
    <property type="match status" value="1"/>
</dbReference>
<feature type="domain" description="THAP-type" evidence="6">
    <location>
        <begin position="45"/>
        <end position="122"/>
    </location>
</feature>
<dbReference type="Pfam" id="PF21787">
    <property type="entry name" value="TNP-like_RNaseH_N"/>
    <property type="match status" value="1"/>
</dbReference>
<name>A0A4Y2HKD6_ARAVE</name>
<comment type="caution">
    <text evidence="7">The sequence shown here is derived from an EMBL/GenBank/DDBJ whole genome shotgun (WGS) entry which is preliminary data.</text>
</comment>
<evidence type="ECO:0000259" key="6">
    <source>
        <dbReference type="PROSITE" id="PS50950"/>
    </source>
</evidence>
<keyword evidence="4 5" id="KW-0238">DNA-binding</keyword>
<protein>
    <submittedName>
        <fullName evidence="7">DNA transposase THAP9</fullName>
    </submittedName>
</protein>
<dbReference type="GO" id="GO:0003677">
    <property type="term" value="F:DNA binding"/>
    <property type="evidence" value="ECO:0007669"/>
    <property type="project" value="UniProtKB-UniRule"/>
</dbReference>
<keyword evidence="2 5" id="KW-0863">Zinc-finger</keyword>
<keyword evidence="1" id="KW-0479">Metal-binding</keyword>
<organism evidence="7 8">
    <name type="scientific">Araneus ventricosus</name>
    <name type="common">Orbweaver spider</name>
    <name type="synonym">Epeira ventricosa</name>
    <dbReference type="NCBI Taxonomy" id="182803"/>
    <lineage>
        <taxon>Eukaryota</taxon>
        <taxon>Metazoa</taxon>
        <taxon>Ecdysozoa</taxon>
        <taxon>Arthropoda</taxon>
        <taxon>Chelicerata</taxon>
        <taxon>Arachnida</taxon>
        <taxon>Araneae</taxon>
        <taxon>Araneomorphae</taxon>
        <taxon>Entelegynae</taxon>
        <taxon>Araneoidea</taxon>
        <taxon>Araneidae</taxon>
        <taxon>Araneus</taxon>
    </lineage>
</organism>
<sequence>MYCTTRRASEKNDTEYGCGLDEERSISKIADSLIRYKDKGIGGAIRNLDANSHNTADAFLLSRRRNFPKDETNGKLWVKAVQRENWELSKFSKLCSKHFPEEMIDRTSLSCVVKLRKLPTRAVFKPAHSKIEVQQATTGVESAATELEVVVVHQSPLPKQYKHDALHVLSTVTAVNKEFISHQLATVTKLPSPQSYSAELWSFALTLNFYLPRAHKYVRSTFGLTLPRHKTLSRWYQHIDAAPGFPKEAIDALVLKIRNSPNPLFFPMIMDEMAIHQQAEFDGKEVHGLINLGFDESDDDSLPLAKEAFVLLLVCINSHWKLPTGYFLSNGLTSTQKQTLIKHCLSLLHQNNVNVVSLTFDGLSNNFSMAKQLGCNFDDVNSLKTCFPHPSDSNQEIAVFPNPPHMLKLV</sequence>
<keyword evidence="3" id="KW-0862">Zinc</keyword>
<dbReference type="PROSITE" id="PS50950">
    <property type="entry name" value="ZF_THAP"/>
    <property type="match status" value="1"/>
</dbReference>
<keyword evidence="8" id="KW-1185">Reference proteome</keyword>